<evidence type="ECO:0000256" key="1">
    <source>
        <dbReference type="ARBA" id="ARBA00004141"/>
    </source>
</evidence>
<evidence type="ECO:0000256" key="3">
    <source>
        <dbReference type="ARBA" id="ARBA00022692"/>
    </source>
</evidence>
<feature type="transmembrane region" description="Helical" evidence="6">
    <location>
        <begin position="221"/>
        <end position="238"/>
    </location>
</feature>
<keyword evidence="3 6" id="KW-0812">Transmembrane</keyword>
<feature type="transmembrane region" description="Helical" evidence="6">
    <location>
        <begin position="250"/>
        <end position="272"/>
    </location>
</feature>
<accession>A0A5P8N8X3</accession>
<dbReference type="SUPFAM" id="SSF103473">
    <property type="entry name" value="MFS general substrate transporter"/>
    <property type="match status" value="1"/>
</dbReference>
<dbReference type="PROSITE" id="PS50850">
    <property type="entry name" value="MFS"/>
    <property type="match status" value="1"/>
</dbReference>
<dbReference type="AlphaFoldDB" id="A0A5P8N8X3"/>
<dbReference type="GO" id="GO:0016020">
    <property type="term" value="C:membrane"/>
    <property type="evidence" value="ECO:0007669"/>
    <property type="project" value="UniProtKB-SubCell"/>
</dbReference>
<feature type="transmembrane region" description="Helical" evidence="6">
    <location>
        <begin position="318"/>
        <end position="340"/>
    </location>
</feature>
<feature type="domain" description="Major facilitator superfamily (MFS) profile" evidence="7">
    <location>
        <begin position="25"/>
        <end position="517"/>
    </location>
</feature>
<dbReference type="Gene3D" id="1.20.1250.20">
    <property type="entry name" value="MFS general substrate transporter like domains"/>
    <property type="match status" value="1"/>
</dbReference>
<feature type="transmembrane region" description="Helical" evidence="6">
    <location>
        <begin position="26"/>
        <end position="50"/>
    </location>
</feature>
<keyword evidence="5 6" id="KW-0472">Membrane</keyword>
<dbReference type="InterPro" id="IPR036259">
    <property type="entry name" value="MFS_trans_sf"/>
</dbReference>
<feature type="transmembrane region" description="Helical" evidence="6">
    <location>
        <begin position="62"/>
        <end position="79"/>
    </location>
</feature>
<feature type="transmembrane region" description="Helical" evidence="6">
    <location>
        <begin position="148"/>
        <end position="175"/>
    </location>
</feature>
<dbReference type="InterPro" id="IPR020846">
    <property type="entry name" value="MFS_dom"/>
</dbReference>
<comment type="subcellular location">
    <subcellularLocation>
        <location evidence="1">Membrane</location>
        <topology evidence="1">Multi-pass membrane protein</topology>
    </subcellularLocation>
</comment>
<name>A0A5P8N8X3_9ASCO</name>
<feature type="transmembrane region" description="Helical" evidence="6">
    <location>
        <begin position="91"/>
        <end position="109"/>
    </location>
</feature>
<evidence type="ECO:0000256" key="5">
    <source>
        <dbReference type="ARBA" id="ARBA00023136"/>
    </source>
</evidence>
<dbReference type="PANTHER" id="PTHR42718:SF9">
    <property type="entry name" value="MAJOR FACILITATOR SUPERFAMILY MULTIDRUG TRANSPORTER MFSC"/>
    <property type="match status" value="1"/>
</dbReference>
<organism evidence="8">
    <name type="scientific">Cyberlindnera americana</name>
    <dbReference type="NCBI Taxonomy" id="36016"/>
    <lineage>
        <taxon>Eukaryota</taxon>
        <taxon>Fungi</taxon>
        <taxon>Dikarya</taxon>
        <taxon>Ascomycota</taxon>
        <taxon>Saccharomycotina</taxon>
        <taxon>Saccharomycetes</taxon>
        <taxon>Phaffomycetales</taxon>
        <taxon>Phaffomycetaceae</taxon>
        <taxon>Cyberlindnera</taxon>
    </lineage>
</organism>
<sequence>MSFLDELDKKLGSIVPLERRNKHFSFVLILASMTLDNLNVTGTLSVYASIKEHFGADTPTTTWVLSAYALTLGAFIMLGGKATDILGPKKVFLTGVIVSSFMSLIVAAIEKQIIALIVIRALQGMAASLTIPSIFPIAFSYYAHGGKLGYAILAMMVVYTGSAGLGLVLGGAFALTSIGYKALYYFSFAIGFVLTAILYFTMYPVETQEENKKVSLKNLDIPGTAMIVVGILLIILGLTEGGESWKRPSAYVPIPVGVLVLLAGAWFELVYIQNYKDKIDRESSESLPIDTKEKAEGNDWRYDLLMLIPRQAFQITNFVQFVLSVFFCCIVYISVLTLAVQYFQVIEGDNPLMAGLKTLPLTVGLFVGVLLNNEKLIYKISMKWVITGSQAANVFMILWMSYHNYHVKNSYWKFYFVPLFFYGFFFNTFFGVYFNAIMRNTPGHLQGVVSGLLQTIAQAGFCLGNALMATLIGVTTIVVSELQKQEYKERFQRCNYVLLGVQAAMVLVMLALKDQKAVENEESE</sequence>
<feature type="transmembrane region" description="Helical" evidence="6">
    <location>
        <begin position="121"/>
        <end position="142"/>
    </location>
</feature>
<dbReference type="Pfam" id="PF07690">
    <property type="entry name" value="MFS_1"/>
    <property type="match status" value="1"/>
</dbReference>
<proteinExistence type="predicted"/>
<evidence type="ECO:0000259" key="7">
    <source>
        <dbReference type="PROSITE" id="PS50850"/>
    </source>
</evidence>
<dbReference type="PANTHER" id="PTHR42718">
    <property type="entry name" value="MAJOR FACILITATOR SUPERFAMILY MULTIDRUG TRANSPORTER MFSC"/>
    <property type="match status" value="1"/>
</dbReference>
<keyword evidence="2" id="KW-0813">Transport</keyword>
<feature type="transmembrane region" description="Helical" evidence="6">
    <location>
        <begin position="384"/>
        <end position="402"/>
    </location>
</feature>
<feature type="transmembrane region" description="Helical" evidence="6">
    <location>
        <begin position="352"/>
        <end position="372"/>
    </location>
</feature>
<protein>
    <submittedName>
        <fullName evidence="8">MFS transporter</fullName>
    </submittedName>
</protein>
<dbReference type="EMBL" id="MK890606">
    <property type="protein sequence ID" value="QFR37111.1"/>
    <property type="molecule type" value="Genomic_DNA"/>
</dbReference>
<feature type="transmembrane region" description="Helical" evidence="6">
    <location>
        <begin position="182"/>
        <end position="201"/>
    </location>
</feature>
<feature type="transmembrane region" description="Helical" evidence="6">
    <location>
        <begin position="414"/>
        <end position="436"/>
    </location>
</feature>
<evidence type="ECO:0000256" key="4">
    <source>
        <dbReference type="ARBA" id="ARBA00022989"/>
    </source>
</evidence>
<evidence type="ECO:0000256" key="6">
    <source>
        <dbReference type="SAM" id="Phobius"/>
    </source>
</evidence>
<feature type="transmembrane region" description="Helical" evidence="6">
    <location>
        <begin position="456"/>
        <end position="482"/>
    </location>
</feature>
<gene>
    <name evidence="8" type="ORF">g2755</name>
</gene>
<keyword evidence="4 6" id="KW-1133">Transmembrane helix</keyword>
<feature type="transmembrane region" description="Helical" evidence="6">
    <location>
        <begin position="494"/>
        <end position="512"/>
    </location>
</feature>
<dbReference type="GO" id="GO:0022857">
    <property type="term" value="F:transmembrane transporter activity"/>
    <property type="evidence" value="ECO:0007669"/>
    <property type="project" value="InterPro"/>
</dbReference>
<reference evidence="8" key="1">
    <citation type="journal article" date="2019" name="Front. Microbiol.">
        <title>An Overview of Genes From Cyberlindnera americana, a Symbiont Yeast Isolated From the Gut of the Bark Beetle Dendroctonus rhizophagus (Curculionidae: Scolytinae), Involved in the Detoxification Process Using Genome and Transcriptome Data.</title>
        <authorList>
            <person name="Soto-Robles L.V."/>
            <person name="Torres-Banda V."/>
            <person name="Rivera-Orduna F.N."/>
            <person name="Curiel-Quesada E."/>
            <person name="Hidalgo-Lara M.E."/>
            <person name="Zuniga G."/>
        </authorList>
    </citation>
    <scope>NUCLEOTIDE SEQUENCE</scope>
    <source>
        <strain evidence="8">ChDrAdgY46</strain>
    </source>
</reference>
<evidence type="ECO:0000256" key="2">
    <source>
        <dbReference type="ARBA" id="ARBA00022448"/>
    </source>
</evidence>
<dbReference type="InterPro" id="IPR011701">
    <property type="entry name" value="MFS"/>
</dbReference>
<evidence type="ECO:0000313" key="8">
    <source>
        <dbReference type="EMBL" id="QFR37111.1"/>
    </source>
</evidence>